<proteinExistence type="predicted"/>
<dbReference type="OrthoDB" id="2015991at2759"/>
<dbReference type="EMBL" id="ASPP01003643">
    <property type="protein sequence ID" value="ETO33130.1"/>
    <property type="molecule type" value="Genomic_DNA"/>
</dbReference>
<feature type="transmembrane region" description="Helical" evidence="3">
    <location>
        <begin position="321"/>
        <end position="341"/>
    </location>
</feature>
<evidence type="ECO:0000256" key="2">
    <source>
        <dbReference type="SAM" id="MobiDB-lite"/>
    </source>
</evidence>
<comment type="caution">
    <text evidence="4">The sequence shown here is derived from an EMBL/GenBank/DDBJ whole genome shotgun (WGS) entry which is preliminary data.</text>
</comment>
<feature type="region of interest" description="Disordered" evidence="2">
    <location>
        <begin position="262"/>
        <end position="312"/>
    </location>
</feature>
<dbReference type="GO" id="GO:0016757">
    <property type="term" value="F:glycosyltransferase activity"/>
    <property type="evidence" value="ECO:0007669"/>
    <property type="project" value="InterPro"/>
</dbReference>
<dbReference type="AlphaFoldDB" id="X6P3L1"/>
<organism evidence="4 5">
    <name type="scientific">Reticulomyxa filosa</name>
    <dbReference type="NCBI Taxonomy" id="46433"/>
    <lineage>
        <taxon>Eukaryota</taxon>
        <taxon>Sar</taxon>
        <taxon>Rhizaria</taxon>
        <taxon>Retaria</taxon>
        <taxon>Foraminifera</taxon>
        <taxon>Monothalamids</taxon>
        <taxon>Reticulomyxidae</taxon>
        <taxon>Reticulomyxa</taxon>
    </lineage>
</organism>
<reference evidence="4 5" key="1">
    <citation type="journal article" date="2013" name="Curr. Biol.">
        <title>The Genome of the Foraminiferan Reticulomyxa filosa.</title>
        <authorList>
            <person name="Glockner G."/>
            <person name="Hulsmann N."/>
            <person name="Schleicher M."/>
            <person name="Noegel A.A."/>
            <person name="Eichinger L."/>
            <person name="Gallinger C."/>
            <person name="Pawlowski J."/>
            <person name="Sierra R."/>
            <person name="Euteneuer U."/>
            <person name="Pillet L."/>
            <person name="Moustafa A."/>
            <person name="Platzer M."/>
            <person name="Groth M."/>
            <person name="Szafranski K."/>
            <person name="Schliwa M."/>
        </authorList>
    </citation>
    <scope>NUCLEOTIDE SEQUENCE [LARGE SCALE GENOMIC DNA]</scope>
</reference>
<evidence type="ECO:0000313" key="4">
    <source>
        <dbReference type="EMBL" id="ETO33130.1"/>
    </source>
</evidence>
<keyword evidence="1" id="KW-0175">Coiled coil</keyword>
<evidence type="ECO:0000313" key="5">
    <source>
        <dbReference type="Proteomes" id="UP000023152"/>
    </source>
</evidence>
<feature type="coiled-coil region" evidence="1">
    <location>
        <begin position="144"/>
        <end position="203"/>
    </location>
</feature>
<feature type="compositionally biased region" description="Polar residues" evidence="2">
    <location>
        <begin position="270"/>
        <end position="282"/>
    </location>
</feature>
<keyword evidence="3" id="KW-0812">Transmembrane</keyword>
<dbReference type="Proteomes" id="UP000023152">
    <property type="component" value="Unassembled WGS sequence"/>
</dbReference>
<dbReference type="PANTHER" id="PTHR31485:SF7">
    <property type="entry name" value="PEPTIDYL SERINE ALPHA-GALACTOSYLTRANSFERASE"/>
    <property type="match status" value="1"/>
</dbReference>
<sequence length="850" mass="98286">MVGFMSKKSLLYVRLSFSYYNKMLKNNLNSSQKSTSIIAKEPTSGEEPLSLQDENTLLKTQIESLKHQLSLLPSTCLEKKKEFGFVVSVYEKIKASEIDTYIHFLKSSLLLKLCKNDVLQDYEAEKQKTFVITANMTRQYKLMRDELTNKIDTLTEIIEEKNKEISLLQTEKNNLEKKAQSQIKEKNEEIEEWKKKMEDMAHEFGQMLKVFIIAFFDKMSERIVLAQEENGEETKLMIGIQQKIDALTDGFTGLENFELFHQRKKKQKKGSSATPLQRSETGQHYVAANPNTTGTNDNRDNKKELQNVSTKEDRTYGPQEIASMGCFICTIVVVVIILLMYNKQNTDTTLTTINAPLTVSPFFANKMNDISKLDRYTDEEIANLTYVNSARLKIVQKNKFFIFFFYCVHLLQQMKKMSVTHAYKFFKVLLLGKKKDFYDVHIVISSGCSEQQNWESEVLLYSWARLKHPGQITRIVSGCQSLKEKLLAMDTAIVSERVHFFFSPDYTPGENEEERNLKGGGSPFHYFNKPFGMHKFLQEVELLESYLVLLDPDMIITKIFDFHFSQSLPEHLQVTLPKLKQTTKTLLRGGPKQSQKKKLRKGHPISQLYGIGDKWITWGLCTTESCKKVDEGTAWKHYSVGPPYMMHTDDWKLIVPKWVEYSPPSLEKDPPPSILAEMYSYALACAHYDLKHQMLFSMVSDPETSSSLEPWDKLAWGFLNDTSDLTAGMHIIHYCHGYWLGTDRPSGHLKTSGFNFHKGHVPSDILHNCDIPLLVEVPLHKLAFEKDSTDGHHHVWMLHQVLTRINSALINYKRTKCKDWKPEYKTVLLQPEKDPLNRMHYFLDTDTVYK</sequence>
<dbReference type="PANTHER" id="PTHR31485">
    <property type="entry name" value="PEPTIDYL SERINE ALPHA-GALACTOSYLTRANSFERASE"/>
    <property type="match status" value="1"/>
</dbReference>
<keyword evidence="3" id="KW-1133">Transmembrane helix</keyword>
<dbReference type="InterPro" id="IPR044845">
    <property type="entry name" value="HPAT/SRGT1-like"/>
</dbReference>
<evidence type="ECO:0000256" key="1">
    <source>
        <dbReference type="SAM" id="Coils"/>
    </source>
</evidence>
<evidence type="ECO:0000256" key="3">
    <source>
        <dbReference type="SAM" id="Phobius"/>
    </source>
</evidence>
<gene>
    <name evidence="4" type="ORF">RFI_03976</name>
</gene>
<accession>X6P3L1</accession>
<feature type="compositionally biased region" description="Basic and acidic residues" evidence="2">
    <location>
        <begin position="297"/>
        <end position="312"/>
    </location>
</feature>
<keyword evidence="3" id="KW-0472">Membrane</keyword>
<protein>
    <submittedName>
        <fullName evidence="4">Uncharacterized protein</fullName>
    </submittedName>
</protein>
<name>X6P3L1_RETFI</name>
<keyword evidence="5" id="KW-1185">Reference proteome</keyword>